<proteinExistence type="inferred from homology"/>
<keyword evidence="5" id="KW-0804">Transcription</keyword>
<protein>
    <submittedName>
        <fullName evidence="8">Sigma-70 family RNA polymerase sigma factor</fullName>
    </submittedName>
</protein>
<organism evidence="8 9">
    <name type="scientific">Kitasatospora purpeofusca</name>
    <dbReference type="NCBI Taxonomy" id="67352"/>
    <lineage>
        <taxon>Bacteria</taxon>
        <taxon>Bacillati</taxon>
        <taxon>Actinomycetota</taxon>
        <taxon>Actinomycetes</taxon>
        <taxon>Kitasatosporales</taxon>
        <taxon>Streptomycetaceae</taxon>
        <taxon>Kitasatospora</taxon>
    </lineage>
</organism>
<evidence type="ECO:0000256" key="4">
    <source>
        <dbReference type="ARBA" id="ARBA00023125"/>
    </source>
</evidence>
<dbReference type="PANTHER" id="PTHR43133:SF8">
    <property type="entry name" value="RNA POLYMERASE SIGMA FACTOR HI_1459-RELATED"/>
    <property type="match status" value="1"/>
</dbReference>
<dbReference type="InterPro" id="IPR013249">
    <property type="entry name" value="RNA_pol_sigma70_r4_t2"/>
</dbReference>
<evidence type="ECO:0000259" key="7">
    <source>
        <dbReference type="Pfam" id="PF08281"/>
    </source>
</evidence>
<keyword evidence="4" id="KW-0238">DNA-binding</keyword>
<evidence type="ECO:0000313" key="8">
    <source>
        <dbReference type="EMBL" id="WUQ87284.1"/>
    </source>
</evidence>
<feature type="domain" description="RNA polymerase sigma factor 70 region 4 type 2" evidence="7">
    <location>
        <begin position="156"/>
        <end position="207"/>
    </location>
</feature>
<sequence length="218" mass="22974">MGGGGAGEAAGGGAGSDRRRDALLVVRCQLGERAAFGELVDVWHAPLWRYLRGVAGGSPHLADDLAQETWVAVVRGLPGLRQPERFAPWLFTIARRALTNHLRQEYQAPETSARARAAATGTGAEAGAVADPGAGAGFGAGVEADQVLDDVLTTMQVEAGLNDLPPQEREVLILFHLEDLPLAVCAQVLGVPTGTVKSRLHRARRMLRSALVEKGYGA</sequence>
<dbReference type="InterPro" id="IPR013325">
    <property type="entry name" value="RNA_pol_sigma_r2"/>
</dbReference>
<dbReference type="CDD" id="cd06171">
    <property type="entry name" value="Sigma70_r4"/>
    <property type="match status" value="1"/>
</dbReference>
<comment type="similarity">
    <text evidence="1">Belongs to the sigma-70 factor family. ECF subfamily.</text>
</comment>
<name>A0ABZ1UB25_9ACTN</name>
<accession>A0ABZ1UB25</accession>
<dbReference type="Pfam" id="PF04542">
    <property type="entry name" value="Sigma70_r2"/>
    <property type="match status" value="1"/>
</dbReference>
<dbReference type="InterPro" id="IPR007627">
    <property type="entry name" value="RNA_pol_sigma70_r2"/>
</dbReference>
<keyword evidence="3" id="KW-0731">Sigma factor</keyword>
<evidence type="ECO:0000259" key="6">
    <source>
        <dbReference type="Pfam" id="PF04542"/>
    </source>
</evidence>
<reference evidence="8" key="1">
    <citation type="submission" date="2022-10" db="EMBL/GenBank/DDBJ databases">
        <title>The complete genomes of actinobacterial strains from the NBC collection.</title>
        <authorList>
            <person name="Joergensen T.S."/>
            <person name="Alvarez Arevalo M."/>
            <person name="Sterndorff E.B."/>
            <person name="Faurdal D."/>
            <person name="Vuksanovic O."/>
            <person name="Mourched A.-S."/>
            <person name="Charusanti P."/>
            <person name="Shaw S."/>
            <person name="Blin K."/>
            <person name="Weber T."/>
        </authorList>
    </citation>
    <scope>NUCLEOTIDE SEQUENCE</scope>
    <source>
        <strain evidence="8">NBC_00222</strain>
    </source>
</reference>
<dbReference type="InterPro" id="IPR014284">
    <property type="entry name" value="RNA_pol_sigma-70_dom"/>
</dbReference>
<dbReference type="InterPro" id="IPR013324">
    <property type="entry name" value="RNA_pol_sigma_r3/r4-like"/>
</dbReference>
<dbReference type="Gene3D" id="1.10.10.10">
    <property type="entry name" value="Winged helix-like DNA-binding domain superfamily/Winged helix DNA-binding domain"/>
    <property type="match status" value="1"/>
</dbReference>
<gene>
    <name evidence="8" type="ORF">OHA16_32585</name>
</gene>
<feature type="domain" description="RNA polymerase sigma-70 region 2" evidence="6">
    <location>
        <begin position="40"/>
        <end position="105"/>
    </location>
</feature>
<dbReference type="Gene3D" id="1.10.1740.10">
    <property type="match status" value="1"/>
</dbReference>
<evidence type="ECO:0000256" key="2">
    <source>
        <dbReference type="ARBA" id="ARBA00023015"/>
    </source>
</evidence>
<dbReference type="NCBIfam" id="TIGR02937">
    <property type="entry name" value="sigma70-ECF"/>
    <property type="match status" value="1"/>
</dbReference>
<dbReference type="InterPro" id="IPR039425">
    <property type="entry name" value="RNA_pol_sigma-70-like"/>
</dbReference>
<evidence type="ECO:0000313" key="9">
    <source>
        <dbReference type="Proteomes" id="UP001432222"/>
    </source>
</evidence>
<keyword evidence="2" id="KW-0805">Transcription regulation</keyword>
<evidence type="ECO:0000256" key="1">
    <source>
        <dbReference type="ARBA" id="ARBA00010641"/>
    </source>
</evidence>
<dbReference type="InterPro" id="IPR036388">
    <property type="entry name" value="WH-like_DNA-bd_sf"/>
</dbReference>
<dbReference type="SUPFAM" id="SSF88659">
    <property type="entry name" value="Sigma3 and sigma4 domains of RNA polymerase sigma factors"/>
    <property type="match status" value="1"/>
</dbReference>
<evidence type="ECO:0000256" key="3">
    <source>
        <dbReference type="ARBA" id="ARBA00023082"/>
    </source>
</evidence>
<keyword evidence="9" id="KW-1185">Reference proteome</keyword>
<dbReference type="Proteomes" id="UP001432222">
    <property type="component" value="Chromosome"/>
</dbReference>
<dbReference type="SUPFAM" id="SSF88946">
    <property type="entry name" value="Sigma2 domain of RNA polymerase sigma factors"/>
    <property type="match status" value="1"/>
</dbReference>
<dbReference type="EMBL" id="CP108110">
    <property type="protein sequence ID" value="WUQ87284.1"/>
    <property type="molecule type" value="Genomic_DNA"/>
</dbReference>
<dbReference type="Pfam" id="PF08281">
    <property type="entry name" value="Sigma70_r4_2"/>
    <property type="match status" value="1"/>
</dbReference>
<dbReference type="PANTHER" id="PTHR43133">
    <property type="entry name" value="RNA POLYMERASE ECF-TYPE SIGMA FACTO"/>
    <property type="match status" value="1"/>
</dbReference>
<dbReference type="RefSeq" id="WP_328957845.1">
    <property type="nucleotide sequence ID" value="NZ_CP108110.1"/>
</dbReference>
<evidence type="ECO:0000256" key="5">
    <source>
        <dbReference type="ARBA" id="ARBA00023163"/>
    </source>
</evidence>